<dbReference type="Pfam" id="PF14111">
    <property type="entry name" value="DUF4283"/>
    <property type="match status" value="1"/>
</dbReference>
<dbReference type="PANTHER" id="PTHR31286:SF99">
    <property type="entry name" value="DUF4283 DOMAIN-CONTAINING PROTEIN"/>
    <property type="match status" value="1"/>
</dbReference>
<dbReference type="PANTHER" id="PTHR31286">
    <property type="entry name" value="GLYCINE-RICH CELL WALL STRUCTURAL PROTEIN 1.8-LIKE"/>
    <property type="match status" value="1"/>
</dbReference>
<evidence type="ECO:0000313" key="3">
    <source>
        <dbReference type="Proteomes" id="UP000593572"/>
    </source>
</evidence>
<sequence length="168" mass="19702">MRMIKTRIRKVEKIRMEPWRQALITELLGKTISFNSLLAFGWDFEFIELGYGFYAVKFEKQEDRFKVMIEGRWKIMDHYLTVKKWKPNFHPETAVVWSTVIWIYCPGLPLEYFHESVLIDVGKLVGKPNKVDSNTSLATRGKFARICVQVDLSKPLLSQVRIGNFAQN</sequence>
<dbReference type="InterPro" id="IPR040256">
    <property type="entry name" value="At4g02000-like"/>
</dbReference>
<dbReference type="InterPro" id="IPR025558">
    <property type="entry name" value="DUF4283"/>
</dbReference>
<evidence type="ECO:0000259" key="1">
    <source>
        <dbReference type="Pfam" id="PF14111"/>
    </source>
</evidence>
<organism evidence="2 3">
    <name type="scientific">Gossypium lobatum</name>
    <dbReference type="NCBI Taxonomy" id="34289"/>
    <lineage>
        <taxon>Eukaryota</taxon>
        <taxon>Viridiplantae</taxon>
        <taxon>Streptophyta</taxon>
        <taxon>Embryophyta</taxon>
        <taxon>Tracheophyta</taxon>
        <taxon>Spermatophyta</taxon>
        <taxon>Magnoliopsida</taxon>
        <taxon>eudicotyledons</taxon>
        <taxon>Gunneridae</taxon>
        <taxon>Pentapetalae</taxon>
        <taxon>rosids</taxon>
        <taxon>malvids</taxon>
        <taxon>Malvales</taxon>
        <taxon>Malvaceae</taxon>
        <taxon>Malvoideae</taxon>
        <taxon>Gossypium</taxon>
    </lineage>
</organism>
<keyword evidence="3" id="KW-1185">Reference proteome</keyword>
<comment type="caution">
    <text evidence="2">The sequence shown here is derived from an EMBL/GenBank/DDBJ whole genome shotgun (WGS) entry which is preliminary data.</text>
</comment>
<dbReference type="Proteomes" id="UP000593572">
    <property type="component" value="Unassembled WGS sequence"/>
</dbReference>
<reference evidence="2 3" key="1">
    <citation type="journal article" date="2019" name="Genome Biol. Evol.">
        <title>Insights into the evolution of the New World diploid cottons (Gossypium, subgenus Houzingenia) based on genome sequencing.</title>
        <authorList>
            <person name="Grover C.E."/>
            <person name="Arick M.A. 2nd"/>
            <person name="Thrash A."/>
            <person name="Conover J.L."/>
            <person name="Sanders W.S."/>
            <person name="Peterson D.G."/>
            <person name="Frelichowski J.E."/>
            <person name="Scheffler J.A."/>
            <person name="Scheffler B.E."/>
            <person name="Wendel J.F."/>
        </authorList>
    </citation>
    <scope>NUCLEOTIDE SEQUENCE [LARGE SCALE GENOMIC DNA]</scope>
    <source>
        <strain evidence="2">157</strain>
        <tissue evidence="2">Leaf</tissue>
    </source>
</reference>
<protein>
    <recommendedName>
        <fullName evidence="1">DUF4283 domain-containing protein</fullName>
    </recommendedName>
</protein>
<dbReference type="EMBL" id="JABEZX010000009">
    <property type="protein sequence ID" value="MBA0566641.1"/>
    <property type="molecule type" value="Genomic_DNA"/>
</dbReference>
<gene>
    <name evidence="2" type="ORF">Golob_011439</name>
</gene>
<accession>A0A7J8MPH0</accession>
<feature type="domain" description="DUF4283" evidence="1">
    <location>
        <begin position="17"/>
        <end position="92"/>
    </location>
</feature>
<name>A0A7J8MPH0_9ROSI</name>
<dbReference type="AlphaFoldDB" id="A0A7J8MPH0"/>
<proteinExistence type="predicted"/>
<evidence type="ECO:0000313" key="2">
    <source>
        <dbReference type="EMBL" id="MBA0566641.1"/>
    </source>
</evidence>